<dbReference type="Proteomes" id="UP000053263">
    <property type="component" value="Unassembled WGS sequence"/>
</dbReference>
<reference evidence="2 3" key="1">
    <citation type="submission" date="2014-06" db="EMBL/GenBank/DDBJ databases">
        <title>Evolutionary Origins and Diversification of the Mycorrhizal Mutualists.</title>
        <authorList>
            <consortium name="DOE Joint Genome Institute"/>
            <consortium name="Mycorrhizal Genomics Consortium"/>
            <person name="Kohler A."/>
            <person name="Kuo A."/>
            <person name="Nagy L.G."/>
            <person name="Floudas D."/>
            <person name="Copeland A."/>
            <person name="Barry K.W."/>
            <person name="Cichocki N."/>
            <person name="Veneault-Fourrey C."/>
            <person name="LaButti K."/>
            <person name="Lindquist E.A."/>
            <person name="Lipzen A."/>
            <person name="Lundell T."/>
            <person name="Morin E."/>
            <person name="Murat C."/>
            <person name="Riley R."/>
            <person name="Ohm R."/>
            <person name="Sun H."/>
            <person name="Tunlid A."/>
            <person name="Henrissat B."/>
            <person name="Grigoriev I.V."/>
            <person name="Hibbett D.S."/>
            <person name="Martin F."/>
        </authorList>
    </citation>
    <scope>NUCLEOTIDE SEQUENCE [LARGE SCALE GENOMIC DNA]</scope>
    <source>
        <strain evidence="2 3">FD-325 SS-3</strain>
    </source>
</reference>
<evidence type="ECO:0000313" key="3">
    <source>
        <dbReference type="Proteomes" id="UP000053263"/>
    </source>
</evidence>
<feature type="region of interest" description="Disordered" evidence="1">
    <location>
        <begin position="292"/>
        <end position="313"/>
    </location>
</feature>
<organism evidence="2 3">
    <name type="scientific">Plicaturopsis crispa FD-325 SS-3</name>
    <dbReference type="NCBI Taxonomy" id="944288"/>
    <lineage>
        <taxon>Eukaryota</taxon>
        <taxon>Fungi</taxon>
        <taxon>Dikarya</taxon>
        <taxon>Basidiomycota</taxon>
        <taxon>Agaricomycotina</taxon>
        <taxon>Agaricomycetes</taxon>
        <taxon>Agaricomycetidae</taxon>
        <taxon>Amylocorticiales</taxon>
        <taxon>Amylocorticiaceae</taxon>
        <taxon>Plicatura</taxon>
        <taxon>Plicaturopsis crispa</taxon>
    </lineage>
</organism>
<dbReference type="AlphaFoldDB" id="A0A0C9SKA4"/>
<accession>A0A0C9SKA4</accession>
<gene>
    <name evidence="2" type="ORF">PLICRDRAFT_451963</name>
</gene>
<keyword evidence="3" id="KW-1185">Reference proteome</keyword>
<dbReference type="EMBL" id="KN832578">
    <property type="protein sequence ID" value="KII83391.1"/>
    <property type="molecule type" value="Genomic_DNA"/>
</dbReference>
<name>A0A0C9SKA4_PLICR</name>
<dbReference type="HOGENOM" id="CLU_852901_0_0_1"/>
<protein>
    <submittedName>
        <fullName evidence="2">Uncharacterized protein</fullName>
    </submittedName>
</protein>
<evidence type="ECO:0000313" key="2">
    <source>
        <dbReference type="EMBL" id="KII83391.1"/>
    </source>
</evidence>
<proteinExistence type="predicted"/>
<evidence type="ECO:0000256" key="1">
    <source>
        <dbReference type="SAM" id="MobiDB-lite"/>
    </source>
</evidence>
<feature type="region of interest" description="Disordered" evidence="1">
    <location>
        <begin position="117"/>
        <end position="147"/>
    </location>
</feature>
<sequence length="326" mass="34817">METPTLILDDSTVWPEDSWTGGAICLSMVRDFECNGPPPPRAVEAPAPAPQRTLKAADVQALIAHVGKRYAGVTEDVPMFADVDGGSRPDDAKVLDFIACADRRASEAMLNVVPPSIDVESAPARPDPLSRGSEHESRTSGRGAETGTMDTLAPFHLDQGPCNGPLPSFTEFMEISCPDDLNAPASDVACDNLSSNGPASSVIPRNWQQSALYGVDSYGPAGDDELRLNMDSTREPLPPIYDESPFCPVRVPPNVVEPPVADLAVKLENPSFAPFLYSFHGDAHVLPSVHAAHTEDERPNSMAPSSPLILSRGGHANHNSLVVLQR</sequence>